<dbReference type="EMBL" id="WSZM01000038">
    <property type="protein sequence ID" value="KAF4045882.1"/>
    <property type="molecule type" value="Genomic_DNA"/>
</dbReference>
<dbReference type="SMART" id="SM00515">
    <property type="entry name" value="eIF5C"/>
    <property type="match status" value="1"/>
</dbReference>
<dbReference type="GO" id="GO:0005085">
    <property type="term" value="F:guanyl-nucleotide exchange factor activity"/>
    <property type="evidence" value="ECO:0007669"/>
    <property type="project" value="TreeGrafter"/>
</dbReference>
<feature type="region of interest" description="Disordered" evidence="1">
    <location>
        <begin position="73"/>
        <end position="302"/>
    </location>
</feature>
<dbReference type="AlphaFoldDB" id="A0A833SCS5"/>
<dbReference type="InterPro" id="IPR003307">
    <property type="entry name" value="W2_domain"/>
</dbReference>
<proteinExistence type="predicted"/>
<dbReference type="SUPFAM" id="SSF48371">
    <property type="entry name" value="ARM repeat"/>
    <property type="match status" value="1"/>
</dbReference>
<evidence type="ECO:0000256" key="1">
    <source>
        <dbReference type="SAM" id="MobiDB-lite"/>
    </source>
</evidence>
<feature type="compositionally biased region" description="Polar residues" evidence="1">
    <location>
        <begin position="187"/>
        <end position="200"/>
    </location>
</feature>
<accession>A0A833SCS5</accession>
<dbReference type="CDD" id="cd11559">
    <property type="entry name" value="W2_eIF4G1_like"/>
    <property type="match status" value="1"/>
</dbReference>
<dbReference type="GO" id="GO:0003743">
    <property type="term" value="F:translation initiation factor activity"/>
    <property type="evidence" value="ECO:0007669"/>
    <property type="project" value="TreeGrafter"/>
</dbReference>
<dbReference type="PROSITE" id="PS51363">
    <property type="entry name" value="W2"/>
    <property type="match status" value="1"/>
</dbReference>
<dbReference type="Proteomes" id="UP000602510">
    <property type="component" value="Unassembled WGS sequence"/>
</dbReference>
<comment type="caution">
    <text evidence="3">The sequence shown here is derived from an EMBL/GenBank/DDBJ whole genome shotgun (WGS) entry which is preliminary data.</text>
</comment>
<dbReference type="InterPro" id="IPR016024">
    <property type="entry name" value="ARM-type_fold"/>
</dbReference>
<dbReference type="Gene3D" id="1.25.40.180">
    <property type="match status" value="1"/>
</dbReference>
<feature type="compositionally biased region" description="Basic and acidic residues" evidence="1">
    <location>
        <begin position="211"/>
        <end position="235"/>
    </location>
</feature>
<evidence type="ECO:0000259" key="2">
    <source>
        <dbReference type="PROSITE" id="PS51363"/>
    </source>
</evidence>
<dbReference type="GO" id="GO:0031369">
    <property type="term" value="F:translation initiation factor binding"/>
    <property type="evidence" value="ECO:0007669"/>
    <property type="project" value="TreeGrafter"/>
</dbReference>
<feature type="domain" description="W2" evidence="2">
    <location>
        <begin position="309"/>
        <end position="472"/>
    </location>
</feature>
<organism evidence="3 4">
    <name type="scientific">Phytophthora infestans</name>
    <name type="common">Potato late blight agent</name>
    <name type="synonym">Botrytis infestans</name>
    <dbReference type="NCBI Taxonomy" id="4787"/>
    <lineage>
        <taxon>Eukaryota</taxon>
        <taxon>Sar</taxon>
        <taxon>Stramenopiles</taxon>
        <taxon>Oomycota</taxon>
        <taxon>Peronosporomycetes</taxon>
        <taxon>Peronosporales</taxon>
        <taxon>Peronosporaceae</taxon>
        <taxon>Phytophthora</taxon>
    </lineage>
</organism>
<feature type="compositionally biased region" description="Basic and acidic residues" evidence="1">
    <location>
        <begin position="91"/>
        <end position="121"/>
    </location>
</feature>
<feature type="compositionally biased region" description="Basic and acidic residues" evidence="1">
    <location>
        <begin position="129"/>
        <end position="145"/>
    </location>
</feature>
<gene>
    <name evidence="3" type="ORF">GN244_ATG01714</name>
</gene>
<feature type="compositionally biased region" description="Polar residues" evidence="1">
    <location>
        <begin position="249"/>
        <end position="263"/>
    </location>
</feature>
<dbReference type="Pfam" id="PF02020">
    <property type="entry name" value="W2"/>
    <property type="match status" value="1"/>
</dbReference>
<sequence>MLTGQNRLAMLKRPFSHALVSFLPLRRHIPSGLYPPLSIRTTHSKTMVRGKKIGLGEFLGDQAAAYIPEAALPSGPRARADDDDGNYRGGRGGDRFGGDRYADREPSRSEQSDQWRGDRGGRGGGFGDRGGDRGGDRFGRGDDSGNWRGGGDRFGGPSRYDRPSRDDFQAEERPSHMRLNLARRGEGSSSGDARNNSGDKWSSAFGGGSRGGDRFGRDDRGGDRLGRDDRFEGRAGGRFARGGDEGLSSGMSNMRVSSRQEQTPAEPAVSDKKARAQQKREERKQKAEEERLAAEEAKRVAAEEKKKAEEAAAKKADVDRETMKQVLASGKKGEELAEVAKEIFKKNGRPSGAVLFETVTAAAEDVAKSSANWIALPAYGELLKFGMESADKKDQMEALYALQIFLNKHEFPKGVIEKCFMALYSLDIIDEAGFFEYKYDVDGDVPGRMKAIIQTSTWLTWLETPEEESDEEDEE</sequence>
<evidence type="ECO:0000313" key="3">
    <source>
        <dbReference type="EMBL" id="KAF4045882.1"/>
    </source>
</evidence>
<keyword evidence="4" id="KW-1185">Reference proteome</keyword>
<dbReference type="GO" id="GO:0005851">
    <property type="term" value="C:eukaryotic translation initiation factor 2B complex"/>
    <property type="evidence" value="ECO:0007669"/>
    <property type="project" value="TreeGrafter"/>
</dbReference>
<dbReference type="PANTHER" id="PTHR45887:SF1">
    <property type="entry name" value="TRANSLATION INITIATION FACTOR EIF-2B SUBUNIT EPSILON"/>
    <property type="match status" value="1"/>
</dbReference>
<name>A0A833SCS5_PHYIN</name>
<feature type="compositionally biased region" description="Basic and acidic residues" evidence="1">
    <location>
        <begin position="159"/>
        <end position="175"/>
    </location>
</feature>
<evidence type="ECO:0000313" key="4">
    <source>
        <dbReference type="Proteomes" id="UP000602510"/>
    </source>
</evidence>
<feature type="compositionally biased region" description="Basic and acidic residues" evidence="1">
    <location>
        <begin position="269"/>
        <end position="302"/>
    </location>
</feature>
<dbReference type="InterPro" id="IPR051956">
    <property type="entry name" value="eIF2B_epsilon"/>
</dbReference>
<protein>
    <submittedName>
        <fullName evidence="3">eIF4-gamma/eIF5/eIF2-epsilon</fullName>
    </submittedName>
</protein>
<reference evidence="3" key="1">
    <citation type="submission" date="2020-04" db="EMBL/GenBank/DDBJ databases">
        <title>Hybrid Assembly of Korean Phytophthora infestans isolates.</title>
        <authorList>
            <person name="Prokchorchik M."/>
            <person name="Lee Y."/>
            <person name="Seo J."/>
            <person name="Cho J.-H."/>
            <person name="Park Y.-E."/>
            <person name="Jang D.-C."/>
            <person name="Im J.-S."/>
            <person name="Choi J.-G."/>
            <person name="Park H.-J."/>
            <person name="Lee G.-B."/>
            <person name="Lee Y.-G."/>
            <person name="Hong S.-Y."/>
            <person name="Cho K."/>
            <person name="Sohn K.H."/>
        </authorList>
    </citation>
    <scope>NUCLEOTIDE SEQUENCE</scope>
    <source>
        <strain evidence="3">KR_1_A1</strain>
    </source>
</reference>
<dbReference type="PANTHER" id="PTHR45887">
    <property type="entry name" value="TRANSLATION INITIATION FACTOR EIF-2B SUBUNIT EPSILON"/>
    <property type="match status" value="1"/>
</dbReference>